<comment type="caution">
    <text evidence="1">The sequence shown here is derived from an EMBL/GenBank/DDBJ whole genome shotgun (WGS) entry which is preliminary data.</text>
</comment>
<name>D6TDD6_KTERA</name>
<sequence length="59" mass="6452">MTVTGHLLYHALRISGVLVPVLWSKRQAVFMVSLDSASDFVHLLQVGSDVVLLVNFGIT</sequence>
<evidence type="ECO:0000313" key="1">
    <source>
        <dbReference type="EMBL" id="EFH88281.1"/>
    </source>
</evidence>
<organism evidence="1 2">
    <name type="scientific">Ktedonobacter racemifer DSM 44963</name>
    <dbReference type="NCBI Taxonomy" id="485913"/>
    <lineage>
        <taxon>Bacteria</taxon>
        <taxon>Bacillati</taxon>
        <taxon>Chloroflexota</taxon>
        <taxon>Ktedonobacteria</taxon>
        <taxon>Ktedonobacterales</taxon>
        <taxon>Ktedonobacteraceae</taxon>
        <taxon>Ktedonobacter</taxon>
    </lineage>
</organism>
<dbReference type="EMBL" id="ADVG01000001">
    <property type="protein sequence ID" value="EFH88281.1"/>
    <property type="molecule type" value="Genomic_DNA"/>
</dbReference>
<dbReference type="Proteomes" id="UP000004508">
    <property type="component" value="Unassembled WGS sequence"/>
</dbReference>
<reference evidence="1 2" key="1">
    <citation type="journal article" date="2011" name="Stand. Genomic Sci.">
        <title>Non-contiguous finished genome sequence and contextual data of the filamentous soil bacterium Ktedonobacter racemifer type strain (SOSP1-21).</title>
        <authorList>
            <person name="Chang Y.J."/>
            <person name="Land M."/>
            <person name="Hauser L."/>
            <person name="Chertkov O."/>
            <person name="Del Rio T.G."/>
            <person name="Nolan M."/>
            <person name="Copeland A."/>
            <person name="Tice H."/>
            <person name="Cheng J.F."/>
            <person name="Lucas S."/>
            <person name="Han C."/>
            <person name="Goodwin L."/>
            <person name="Pitluck S."/>
            <person name="Ivanova N."/>
            <person name="Ovchinikova G."/>
            <person name="Pati A."/>
            <person name="Chen A."/>
            <person name="Palaniappan K."/>
            <person name="Mavromatis K."/>
            <person name="Liolios K."/>
            <person name="Brettin T."/>
            <person name="Fiebig A."/>
            <person name="Rohde M."/>
            <person name="Abt B."/>
            <person name="Goker M."/>
            <person name="Detter J.C."/>
            <person name="Woyke T."/>
            <person name="Bristow J."/>
            <person name="Eisen J.A."/>
            <person name="Markowitz V."/>
            <person name="Hugenholtz P."/>
            <person name="Kyrpides N.C."/>
            <person name="Klenk H.P."/>
            <person name="Lapidus A."/>
        </authorList>
    </citation>
    <scope>NUCLEOTIDE SEQUENCE [LARGE SCALE GENOMIC DNA]</scope>
    <source>
        <strain evidence="2">DSM 44963</strain>
    </source>
</reference>
<keyword evidence="2" id="KW-1185">Reference proteome</keyword>
<dbReference type="InParanoid" id="D6TDD6"/>
<dbReference type="STRING" id="485913.Krac_9707"/>
<protein>
    <submittedName>
        <fullName evidence="1">Two component heavy metal response transcriptional regulator</fullName>
    </submittedName>
</protein>
<dbReference type="AlphaFoldDB" id="D6TDD6"/>
<accession>D6TDD6</accession>
<gene>
    <name evidence="1" type="ORF">Krac_9707</name>
</gene>
<evidence type="ECO:0000313" key="2">
    <source>
        <dbReference type="Proteomes" id="UP000004508"/>
    </source>
</evidence>
<proteinExistence type="predicted"/>